<evidence type="ECO:0000256" key="1">
    <source>
        <dbReference type="SAM" id="Phobius"/>
    </source>
</evidence>
<keyword evidence="1" id="KW-0812">Transmembrane</keyword>
<keyword evidence="1" id="KW-0472">Membrane</keyword>
<feature type="transmembrane region" description="Helical" evidence="1">
    <location>
        <begin position="159"/>
        <end position="183"/>
    </location>
</feature>
<organism evidence="3 4">
    <name type="scientific">Nocardia arthritidis</name>
    <dbReference type="NCBI Taxonomy" id="228602"/>
    <lineage>
        <taxon>Bacteria</taxon>
        <taxon>Bacillati</taxon>
        <taxon>Actinomycetota</taxon>
        <taxon>Actinomycetes</taxon>
        <taxon>Mycobacteriales</taxon>
        <taxon>Nocardiaceae</taxon>
        <taxon>Nocardia</taxon>
    </lineage>
</organism>
<keyword evidence="4" id="KW-1185">Reference proteome</keyword>
<sequence length="348" mass="38361">MPFAVGVLATVFTAMITCGRWLLLNDTAAHRLINVTLSWILGALIAYEASIGRSFADAGYRLFLACGVMAMANFYGVVRLFDGGDIRTTRRKQLLYNAIGAPGAVAVLIIGRPAESSLTWETLVVWAIFNIPMLLVAGRTARQSLREVRSADGSTRGRLWFGLLLLAALVWGYSAIASGVIVLCGGELVSPARDWTIPACLIFMAVIALTGVPLLDVLLERMGWDRAGRDMRRLHRLWRDVTAAVPEVVLRPAAGVARDSVSQRYRMVVEIRDALMHLEQRVPMGERRDSTAEYARWLANAVRVESLGREPLPATARPGFIARDLGAELEHLLALARCWPRVVRTERS</sequence>
<name>A0A6G9Y6V1_9NOCA</name>
<keyword evidence="1" id="KW-1133">Transmembrane helix</keyword>
<feature type="transmembrane region" description="Helical" evidence="1">
    <location>
        <begin position="195"/>
        <end position="219"/>
    </location>
</feature>
<feature type="transmembrane region" description="Helical" evidence="1">
    <location>
        <begin position="62"/>
        <end position="82"/>
    </location>
</feature>
<gene>
    <name evidence="3" type="ORF">F5544_05085</name>
</gene>
<evidence type="ECO:0000313" key="3">
    <source>
        <dbReference type="EMBL" id="QIS08929.1"/>
    </source>
</evidence>
<accession>A0A6G9Y6V1</accession>
<dbReference type="KEGG" id="nah:F5544_05085"/>
<feature type="transmembrane region" description="Helical" evidence="1">
    <location>
        <begin position="118"/>
        <end position="138"/>
    </location>
</feature>
<evidence type="ECO:0000259" key="2">
    <source>
        <dbReference type="Pfam" id="PF20182"/>
    </source>
</evidence>
<protein>
    <recommendedName>
        <fullName evidence="2">DUF6545 domain-containing protein</fullName>
    </recommendedName>
</protein>
<evidence type="ECO:0000313" key="4">
    <source>
        <dbReference type="Proteomes" id="UP000503540"/>
    </source>
</evidence>
<dbReference type="RefSeq" id="WP_167472099.1">
    <property type="nucleotide sequence ID" value="NZ_CP046172.1"/>
</dbReference>
<dbReference type="Pfam" id="PF20182">
    <property type="entry name" value="DUF6545"/>
    <property type="match status" value="1"/>
</dbReference>
<feature type="transmembrane region" description="Helical" evidence="1">
    <location>
        <begin position="6"/>
        <end position="23"/>
    </location>
</feature>
<dbReference type="InterPro" id="IPR046675">
    <property type="entry name" value="DUF6545"/>
</dbReference>
<feature type="transmembrane region" description="Helical" evidence="1">
    <location>
        <begin position="94"/>
        <end position="112"/>
    </location>
</feature>
<dbReference type="AlphaFoldDB" id="A0A6G9Y6V1"/>
<dbReference type="EMBL" id="CP046172">
    <property type="protein sequence ID" value="QIS08929.1"/>
    <property type="molecule type" value="Genomic_DNA"/>
</dbReference>
<reference evidence="3 4" key="1">
    <citation type="journal article" date="2019" name="ACS Chem. Biol.">
        <title>Identification and Mobilization of a Cryptic Antibiotic Biosynthesis Gene Locus from a Human-Pathogenic Nocardia Isolate.</title>
        <authorList>
            <person name="Herisse M."/>
            <person name="Ishida K."/>
            <person name="Porter J.L."/>
            <person name="Howden B."/>
            <person name="Hertweck C."/>
            <person name="Stinear T.P."/>
            <person name="Pidot S.J."/>
        </authorList>
    </citation>
    <scope>NUCLEOTIDE SEQUENCE [LARGE SCALE GENOMIC DNA]</scope>
    <source>
        <strain evidence="3 4">AUSMDU00012717</strain>
    </source>
</reference>
<proteinExistence type="predicted"/>
<feature type="domain" description="DUF6545" evidence="2">
    <location>
        <begin position="224"/>
        <end position="340"/>
    </location>
</feature>
<feature type="transmembrane region" description="Helical" evidence="1">
    <location>
        <begin position="35"/>
        <end position="56"/>
    </location>
</feature>
<dbReference type="Proteomes" id="UP000503540">
    <property type="component" value="Chromosome"/>
</dbReference>